<evidence type="ECO:0000256" key="3">
    <source>
        <dbReference type="HAMAP-Rule" id="MF_00524"/>
    </source>
</evidence>
<keyword evidence="2 3" id="KW-0418">Kinase</keyword>
<evidence type="ECO:0000256" key="1">
    <source>
        <dbReference type="ARBA" id="ARBA00022679"/>
    </source>
</evidence>
<feature type="binding site" evidence="3">
    <location>
        <begin position="6"/>
        <end position="11"/>
    </location>
    <ligand>
        <name>ATP</name>
        <dbReference type="ChEBI" id="CHEBI:30616"/>
    </ligand>
</feature>
<dbReference type="Gene3D" id="3.40.367.20">
    <property type="match status" value="1"/>
</dbReference>
<dbReference type="GO" id="GO:0004340">
    <property type="term" value="F:glucokinase activity"/>
    <property type="evidence" value="ECO:0007669"/>
    <property type="project" value="UniProtKB-UniRule"/>
</dbReference>
<keyword evidence="3" id="KW-0067">ATP-binding</keyword>
<dbReference type="HAMAP" id="MF_00524">
    <property type="entry name" value="Glucokinase"/>
    <property type="match status" value="1"/>
</dbReference>
<dbReference type="PANTHER" id="PTHR47690:SF1">
    <property type="entry name" value="GLUCOKINASE"/>
    <property type="match status" value="1"/>
</dbReference>
<dbReference type="EMBL" id="JACJVJ010000002">
    <property type="protein sequence ID" value="MBC2778064.1"/>
    <property type="molecule type" value="Genomic_DNA"/>
</dbReference>
<dbReference type="Pfam" id="PF02685">
    <property type="entry name" value="Glucokinase"/>
    <property type="match status" value="1"/>
</dbReference>
<dbReference type="InterPro" id="IPR043129">
    <property type="entry name" value="ATPase_NBD"/>
</dbReference>
<evidence type="ECO:0000313" key="6">
    <source>
        <dbReference type="Proteomes" id="UP000564378"/>
    </source>
</evidence>
<keyword evidence="1 3" id="KW-0808">Transferase</keyword>
<dbReference type="RefSeq" id="WP_185801354.1">
    <property type="nucleotide sequence ID" value="NZ_JACJVJ010000002.1"/>
</dbReference>
<keyword evidence="3" id="KW-0963">Cytoplasm</keyword>
<comment type="caution">
    <text evidence="5">The sequence shown here is derived from an EMBL/GenBank/DDBJ whole genome shotgun (WGS) entry which is preliminary data.</text>
</comment>
<evidence type="ECO:0000256" key="2">
    <source>
        <dbReference type="ARBA" id="ARBA00022777"/>
    </source>
</evidence>
<comment type="catalytic activity">
    <reaction evidence="3">
        <text>D-glucose + ATP = D-glucose 6-phosphate + ADP + H(+)</text>
        <dbReference type="Rhea" id="RHEA:17825"/>
        <dbReference type="ChEBI" id="CHEBI:4167"/>
        <dbReference type="ChEBI" id="CHEBI:15378"/>
        <dbReference type="ChEBI" id="CHEBI:30616"/>
        <dbReference type="ChEBI" id="CHEBI:61548"/>
        <dbReference type="ChEBI" id="CHEBI:456216"/>
        <dbReference type="EC" id="2.7.1.2"/>
    </reaction>
</comment>
<name>A0A842I2K3_9SPHN</name>
<dbReference type="EC" id="2.7.1.2" evidence="3"/>
<dbReference type="PANTHER" id="PTHR47690">
    <property type="entry name" value="GLUCOKINASE"/>
    <property type="match status" value="1"/>
</dbReference>
<keyword evidence="3" id="KW-0324">Glycolysis</keyword>
<dbReference type="SUPFAM" id="SSF53067">
    <property type="entry name" value="Actin-like ATPase domain"/>
    <property type="match status" value="1"/>
</dbReference>
<dbReference type="InterPro" id="IPR050201">
    <property type="entry name" value="Bacterial_glucokinase"/>
</dbReference>
<comment type="subcellular location">
    <subcellularLocation>
        <location evidence="3">Cytoplasm</location>
    </subcellularLocation>
</comment>
<proteinExistence type="inferred from homology"/>
<dbReference type="GO" id="GO:0005524">
    <property type="term" value="F:ATP binding"/>
    <property type="evidence" value="ECO:0007669"/>
    <property type="project" value="UniProtKB-UniRule"/>
</dbReference>
<sequence length="327" mass="34251">MQIVTADIGGTHARFALAEVDQGRVIALGEPVKMRTGDHASLTTAWEAFGATLGENLPRAAAIAIAAPIRGDVIKLTNSPWVMRPAKLAEELGVEHHVLLNDFAAIAHAVGAVDESHFATICGPDIPLPDTGIVSVVGPGTGLGVAALLREPGGQRVIATEGGHVDFAPLDGIEDRLLSRMREKHRRVSVERIVSGPGLRAIYETLAEIENRAMPRGDDRALWTAALEGVDSLAVAALDRFCLSLGAVAGDIALSHGPGPVVIAGGLGYRLRALLPQSGFAERFAAKGRYETLMRALPVKLITHPEPGLYGAAAAFAQAYRGGVDAT</sequence>
<dbReference type="NCBIfam" id="TIGR00749">
    <property type="entry name" value="glk"/>
    <property type="match status" value="1"/>
</dbReference>
<dbReference type="AlphaFoldDB" id="A0A842I2K3"/>
<dbReference type="Proteomes" id="UP000564378">
    <property type="component" value="Unassembled WGS sequence"/>
</dbReference>
<dbReference type="CDD" id="cd24008">
    <property type="entry name" value="ASKHA_NBD_GLK"/>
    <property type="match status" value="1"/>
</dbReference>
<organism evidence="5 6">
    <name type="scientific">Parasphingopyxis marina</name>
    <dbReference type="NCBI Taxonomy" id="2761622"/>
    <lineage>
        <taxon>Bacteria</taxon>
        <taxon>Pseudomonadati</taxon>
        <taxon>Pseudomonadota</taxon>
        <taxon>Alphaproteobacteria</taxon>
        <taxon>Sphingomonadales</taxon>
        <taxon>Sphingomonadaceae</taxon>
        <taxon>Parasphingopyxis</taxon>
    </lineage>
</organism>
<dbReference type="Gene3D" id="3.30.420.40">
    <property type="match status" value="1"/>
</dbReference>
<gene>
    <name evidence="3 5" type="primary">glk</name>
    <name evidence="5" type="ORF">H6P80_10600</name>
</gene>
<dbReference type="GO" id="GO:0005536">
    <property type="term" value="F:D-glucose binding"/>
    <property type="evidence" value="ECO:0007669"/>
    <property type="project" value="InterPro"/>
</dbReference>
<protein>
    <recommendedName>
        <fullName evidence="3">Glucokinase</fullName>
        <ecNumber evidence="3">2.7.1.2</ecNumber>
    </recommendedName>
    <alternativeName>
        <fullName evidence="3">Glucose kinase</fullName>
    </alternativeName>
</protein>
<evidence type="ECO:0000313" key="5">
    <source>
        <dbReference type="EMBL" id="MBC2778064.1"/>
    </source>
</evidence>
<dbReference type="InterPro" id="IPR003836">
    <property type="entry name" value="Glucokinase"/>
</dbReference>
<evidence type="ECO:0000256" key="4">
    <source>
        <dbReference type="RuleBase" id="RU004046"/>
    </source>
</evidence>
<keyword evidence="6" id="KW-1185">Reference proteome</keyword>
<keyword evidence="3" id="KW-0547">Nucleotide-binding</keyword>
<dbReference type="GO" id="GO:0006096">
    <property type="term" value="P:glycolytic process"/>
    <property type="evidence" value="ECO:0007669"/>
    <property type="project" value="UniProtKB-UniRule"/>
</dbReference>
<accession>A0A842I2K3</accession>
<comment type="similarity">
    <text evidence="3 4">Belongs to the bacterial glucokinase family.</text>
</comment>
<reference evidence="5 6" key="1">
    <citation type="submission" date="2020-08" db="EMBL/GenBank/DDBJ databases">
        <title>Draft genome sequence of Parasphingopyxis sp. GrpM-11.</title>
        <authorList>
            <person name="Oh J."/>
            <person name="Roh D.-H."/>
        </authorList>
    </citation>
    <scope>NUCLEOTIDE SEQUENCE [LARGE SCALE GENOMIC DNA]</scope>
    <source>
        <strain evidence="5 6">GrpM-11</strain>
    </source>
</reference>
<dbReference type="GO" id="GO:0005829">
    <property type="term" value="C:cytosol"/>
    <property type="evidence" value="ECO:0007669"/>
    <property type="project" value="TreeGrafter"/>
</dbReference>